<organism evidence="1 2">
    <name type="scientific">Peptidiphaga gingivicola</name>
    <dbReference type="NCBI Taxonomy" id="2741497"/>
    <lineage>
        <taxon>Bacteria</taxon>
        <taxon>Bacillati</taxon>
        <taxon>Actinomycetota</taxon>
        <taxon>Actinomycetes</taxon>
        <taxon>Actinomycetales</taxon>
        <taxon>Actinomycetaceae</taxon>
        <taxon>Peptidiphaga</taxon>
    </lineage>
</organism>
<dbReference type="Proteomes" id="UP000078368">
    <property type="component" value="Unassembled WGS sequence"/>
</dbReference>
<name>A0A179B2C1_9ACTO</name>
<protein>
    <submittedName>
        <fullName evidence="1">Uncharacterized protein</fullName>
    </submittedName>
</protein>
<sequence length="111" mass="12310">MDAADIVEALIKSVSEFCEIIEPHLDSRQIRLEFSVYASHESHIPFPIVSFPWSRGPVAASLSGIRLCWLRMHRIGFGAAARSLLPGKAIFLPFALIGVFDVLSPCFQIDI</sequence>
<keyword evidence="2" id="KW-1185">Reference proteome</keyword>
<evidence type="ECO:0000313" key="2">
    <source>
        <dbReference type="Proteomes" id="UP000078368"/>
    </source>
</evidence>
<evidence type="ECO:0000313" key="1">
    <source>
        <dbReference type="EMBL" id="OAP85383.1"/>
    </source>
</evidence>
<reference evidence="1 2" key="1">
    <citation type="submission" date="2016-04" db="EMBL/GenBank/DDBJ databases">
        <title>Peptidophaga gingivicola gen. nov., sp. nov., isolated from human subgingival plaque.</title>
        <authorList>
            <person name="Beall C.J."/>
            <person name="Mokrzan E.M."/>
            <person name="Griffen A.L."/>
            <person name="Leys E.J."/>
        </authorList>
    </citation>
    <scope>NUCLEOTIDE SEQUENCE [LARGE SCALE GENOMIC DNA]</scope>
    <source>
        <strain evidence="1 2">BA112</strain>
    </source>
</reference>
<comment type="caution">
    <text evidence="1">The sequence shown here is derived from an EMBL/GenBank/DDBJ whole genome shotgun (WGS) entry which is preliminary data.</text>
</comment>
<accession>A0A179B2C1</accession>
<dbReference type="AlphaFoldDB" id="A0A179B2C1"/>
<gene>
    <name evidence="1" type="ORF">A4H34_09830</name>
</gene>
<proteinExistence type="predicted"/>
<dbReference type="EMBL" id="LVZK01000003">
    <property type="protein sequence ID" value="OAP85383.1"/>
    <property type="molecule type" value="Genomic_DNA"/>
</dbReference>